<comment type="caution">
    <text evidence="4">The sequence shown here is derived from an EMBL/GenBank/DDBJ whole genome shotgun (WGS) entry which is preliminary data.</text>
</comment>
<evidence type="ECO:0000256" key="2">
    <source>
        <dbReference type="ARBA" id="ARBA00023136"/>
    </source>
</evidence>
<dbReference type="SUPFAM" id="SSF56935">
    <property type="entry name" value="Porins"/>
    <property type="match status" value="1"/>
</dbReference>
<organism evidence="4 5">
    <name type="scientific">Geofilum rubicundum JCM 15548</name>
    <dbReference type="NCBI Taxonomy" id="1236989"/>
    <lineage>
        <taxon>Bacteria</taxon>
        <taxon>Pseudomonadati</taxon>
        <taxon>Bacteroidota</taxon>
        <taxon>Bacteroidia</taxon>
        <taxon>Marinilabiliales</taxon>
        <taxon>Marinilabiliaceae</taxon>
        <taxon>Geofilum</taxon>
    </lineage>
</organism>
<gene>
    <name evidence="4" type="ORF">JCM15548_11824</name>
</gene>
<sequence>MRADGSSKYQEKWGYFPTVGIGWVLSEEGFMQNNMAINFLKLRASWGRLGNDRIQASDGAATTSVVTTAINDQLVTGTIAQSTFSALQWELTEETNVGITAEFLNSRLSTDIDYFIRDTKNAAIYVSIPSIGQTVLRNVGEIRNAGLEVILTWSDQLTNDLSYSISGNISTLKNEVLYLYGQEYIDGGSAEFRQRSIVGEPLMAFFGYEVEGVYQNDAQVSGDPIAVANSLVPGDFIYKDQNNDGAIDDADRVVLGSYFPSFNYGANLGLNYKNIDFSLNILGQTGNKILNRKRGEMIWTADGNLDADLATNRWHGEGTSNKYPSSAGLRKGWNQKMSDYFVEDGSFFRIQNIQLGYRIKGKELLGNTIPETRIFATAERPLTLFNYNGFNPEVADGIDRQTYPIPAVYTVGLNIKF</sequence>
<evidence type="ECO:0000256" key="3">
    <source>
        <dbReference type="ARBA" id="ARBA00023237"/>
    </source>
</evidence>
<dbReference type="AlphaFoldDB" id="A0A0E9LWW7"/>
<name>A0A0E9LWW7_9BACT</name>
<protein>
    <submittedName>
        <fullName evidence="4">TonB-dependent receptor</fullName>
    </submittedName>
</protein>
<dbReference type="GO" id="GO:0009279">
    <property type="term" value="C:cell outer membrane"/>
    <property type="evidence" value="ECO:0007669"/>
    <property type="project" value="UniProtKB-SubCell"/>
</dbReference>
<keyword evidence="4" id="KW-0675">Receptor</keyword>
<evidence type="ECO:0000313" key="4">
    <source>
        <dbReference type="EMBL" id="GAO29616.1"/>
    </source>
</evidence>
<dbReference type="RefSeq" id="WP_227625573.1">
    <property type="nucleotide sequence ID" value="NZ_BAZW01000011.1"/>
</dbReference>
<dbReference type="EMBL" id="BAZW01000011">
    <property type="protein sequence ID" value="GAO29616.1"/>
    <property type="molecule type" value="Genomic_DNA"/>
</dbReference>
<dbReference type="STRING" id="1236989.JCM15548_11824"/>
<dbReference type="Gene3D" id="2.40.170.20">
    <property type="entry name" value="TonB-dependent receptor, beta-barrel domain"/>
    <property type="match status" value="1"/>
</dbReference>
<reference evidence="4 5" key="1">
    <citation type="journal article" date="2015" name="Microbes Environ.">
        <title>Distribution and evolution of nitrogen fixation genes in the phylum bacteroidetes.</title>
        <authorList>
            <person name="Inoue J."/>
            <person name="Oshima K."/>
            <person name="Suda W."/>
            <person name="Sakamoto M."/>
            <person name="Iino T."/>
            <person name="Noda S."/>
            <person name="Hongoh Y."/>
            <person name="Hattori M."/>
            <person name="Ohkuma M."/>
        </authorList>
    </citation>
    <scope>NUCLEOTIDE SEQUENCE [LARGE SCALE GENOMIC DNA]</scope>
    <source>
        <strain evidence="4">JCM 15548</strain>
    </source>
</reference>
<evidence type="ECO:0000256" key="1">
    <source>
        <dbReference type="ARBA" id="ARBA00004442"/>
    </source>
</evidence>
<accession>A0A0E9LWW7</accession>
<keyword evidence="2" id="KW-0472">Membrane</keyword>
<proteinExistence type="predicted"/>
<keyword evidence="3" id="KW-0998">Cell outer membrane</keyword>
<comment type="subcellular location">
    <subcellularLocation>
        <location evidence="1">Cell outer membrane</location>
    </subcellularLocation>
</comment>
<dbReference type="Proteomes" id="UP000032900">
    <property type="component" value="Unassembled WGS sequence"/>
</dbReference>
<dbReference type="InterPro" id="IPR036942">
    <property type="entry name" value="Beta-barrel_TonB_sf"/>
</dbReference>
<keyword evidence="5" id="KW-1185">Reference proteome</keyword>
<evidence type="ECO:0000313" key="5">
    <source>
        <dbReference type="Proteomes" id="UP000032900"/>
    </source>
</evidence>